<dbReference type="GeneID" id="116206313"/>
<protein>
    <submittedName>
        <fullName evidence="4">Uncharacterized protein LOC116206313</fullName>
    </submittedName>
</protein>
<evidence type="ECO:0000313" key="3">
    <source>
        <dbReference type="Proteomes" id="UP000515151"/>
    </source>
</evidence>
<feature type="non-terminal residue" evidence="4">
    <location>
        <position position="1"/>
    </location>
</feature>
<accession>A0A6P8DEM2</accession>
<keyword evidence="3" id="KW-1185">Reference proteome</keyword>
<dbReference type="GO" id="GO:0005783">
    <property type="term" value="C:endoplasmic reticulum"/>
    <property type="evidence" value="ECO:0007669"/>
    <property type="project" value="TreeGrafter"/>
</dbReference>
<organism evidence="3 4">
    <name type="scientific">Punica granatum</name>
    <name type="common">Pomegranate</name>
    <dbReference type="NCBI Taxonomy" id="22663"/>
    <lineage>
        <taxon>Eukaryota</taxon>
        <taxon>Viridiplantae</taxon>
        <taxon>Streptophyta</taxon>
        <taxon>Embryophyta</taxon>
        <taxon>Tracheophyta</taxon>
        <taxon>Spermatophyta</taxon>
        <taxon>Magnoliopsida</taxon>
        <taxon>eudicotyledons</taxon>
        <taxon>Gunneridae</taxon>
        <taxon>Pentapetalae</taxon>
        <taxon>rosids</taxon>
        <taxon>malvids</taxon>
        <taxon>Myrtales</taxon>
        <taxon>Lythraceae</taxon>
        <taxon>Punica</taxon>
    </lineage>
</organism>
<keyword evidence="2" id="KW-0472">Membrane</keyword>
<name>A0A6P8DEM2_PUNGR</name>
<evidence type="ECO:0000256" key="1">
    <source>
        <dbReference type="SAM" id="MobiDB-lite"/>
    </source>
</evidence>
<dbReference type="PANTHER" id="PTHR31204:SF1">
    <property type="entry name" value="SIGMA INTRACELLULAR RECEPTOR 2"/>
    <property type="match status" value="1"/>
</dbReference>
<evidence type="ECO:0000313" key="4">
    <source>
        <dbReference type="RefSeq" id="XP_031395005.1"/>
    </source>
</evidence>
<dbReference type="RefSeq" id="XP_031395005.1">
    <property type="nucleotide sequence ID" value="XM_031539145.1"/>
</dbReference>
<dbReference type="AlphaFoldDB" id="A0A6P8DEM2"/>
<reference evidence="3" key="1">
    <citation type="journal article" date="2020" name="Plant Biotechnol. J.">
        <title>The pomegranate (Punica granatum L.) draft genome dissects genetic divergence between soft- and hard-seeded cultivars.</title>
        <authorList>
            <person name="Luo X."/>
            <person name="Li H."/>
            <person name="Wu Z."/>
            <person name="Yao W."/>
            <person name="Zhao P."/>
            <person name="Cao D."/>
            <person name="Yu H."/>
            <person name="Li K."/>
            <person name="Poudel K."/>
            <person name="Zhao D."/>
            <person name="Zhang F."/>
            <person name="Xia X."/>
            <person name="Chen L."/>
            <person name="Wang Q."/>
            <person name="Jing D."/>
            <person name="Cao S."/>
        </authorList>
    </citation>
    <scope>NUCLEOTIDE SEQUENCE [LARGE SCALE GENOMIC DNA]</scope>
    <source>
        <strain evidence="3">cv. Tunisia</strain>
    </source>
</reference>
<proteinExistence type="predicted"/>
<dbReference type="Proteomes" id="UP000515151">
    <property type="component" value="Chromosome 4"/>
</dbReference>
<sequence length="188" mass="20801">QHDREIISNPKKQTEKHETGSFLKLVDAVLFLCFLVVAVATPLIGSQTFPCNEHLPRALADLHNWYSCSYGDSLVTEKPHFFVGLVGLELALLRYGIVAARPWLSTTCLIDGVSVFTGMASVFAEFIGSGKAPEKLLIMYGLFWAFGDFVIVRGWLRSDSRSSTTTTKSSTTPSNTIENSPLVRKKRT</sequence>
<feature type="transmembrane region" description="Helical" evidence="2">
    <location>
        <begin position="21"/>
        <end position="44"/>
    </location>
</feature>
<feature type="transmembrane region" description="Helical" evidence="2">
    <location>
        <begin position="136"/>
        <end position="156"/>
    </location>
</feature>
<reference evidence="4" key="2">
    <citation type="submission" date="2025-08" db="UniProtKB">
        <authorList>
            <consortium name="RefSeq"/>
        </authorList>
    </citation>
    <scope>IDENTIFICATION</scope>
    <source>
        <tissue evidence="4">Leaf</tissue>
    </source>
</reference>
<feature type="region of interest" description="Disordered" evidence="1">
    <location>
        <begin position="160"/>
        <end position="188"/>
    </location>
</feature>
<keyword evidence="2" id="KW-0812">Transmembrane</keyword>
<feature type="transmembrane region" description="Helical" evidence="2">
    <location>
        <begin position="79"/>
        <end position="97"/>
    </location>
</feature>
<feature type="compositionally biased region" description="Low complexity" evidence="1">
    <location>
        <begin position="161"/>
        <end position="176"/>
    </location>
</feature>
<keyword evidence="2" id="KW-1133">Transmembrane helix</keyword>
<dbReference type="PANTHER" id="PTHR31204">
    <property type="entry name" value="SIGMA INTRACELLULAR RECEPTOR 2"/>
    <property type="match status" value="1"/>
</dbReference>
<gene>
    <name evidence="4" type="primary">LOC116206313</name>
</gene>
<evidence type="ECO:0000256" key="2">
    <source>
        <dbReference type="SAM" id="Phobius"/>
    </source>
</evidence>
<feature type="transmembrane region" description="Helical" evidence="2">
    <location>
        <begin position="104"/>
        <end position="124"/>
    </location>
</feature>
<dbReference type="InterPro" id="IPR051987">
    <property type="entry name" value="Sigma-2_receptor-like"/>
</dbReference>
<dbReference type="OrthoDB" id="433124at2759"/>